<reference evidence="1" key="1">
    <citation type="submission" date="2022-03" db="EMBL/GenBank/DDBJ databases">
        <authorList>
            <person name="Alioto T."/>
            <person name="Alioto T."/>
            <person name="Gomez Garrido J."/>
        </authorList>
    </citation>
    <scope>NUCLEOTIDE SEQUENCE</scope>
</reference>
<dbReference type="AlphaFoldDB" id="A0AAD1WKZ6"/>
<evidence type="ECO:0000313" key="1">
    <source>
        <dbReference type="EMBL" id="CAH2312472.1"/>
    </source>
</evidence>
<organism evidence="1 2">
    <name type="scientific">Pelobates cultripes</name>
    <name type="common">Western spadefoot toad</name>
    <dbReference type="NCBI Taxonomy" id="61616"/>
    <lineage>
        <taxon>Eukaryota</taxon>
        <taxon>Metazoa</taxon>
        <taxon>Chordata</taxon>
        <taxon>Craniata</taxon>
        <taxon>Vertebrata</taxon>
        <taxon>Euteleostomi</taxon>
        <taxon>Amphibia</taxon>
        <taxon>Batrachia</taxon>
        <taxon>Anura</taxon>
        <taxon>Pelobatoidea</taxon>
        <taxon>Pelobatidae</taxon>
        <taxon>Pelobates</taxon>
    </lineage>
</organism>
<keyword evidence="2" id="KW-1185">Reference proteome</keyword>
<dbReference type="Proteomes" id="UP001295444">
    <property type="component" value="Chromosome 08"/>
</dbReference>
<protein>
    <submittedName>
        <fullName evidence="1">Uncharacterized protein</fullName>
    </submittedName>
</protein>
<sequence length="132" mass="14994">MRLALGSTTRAWLRLSHSHLGVWEKANTGHGWTMQHISHRSTREQLSLLPSSRQRRWLRRCRCHFMSSPCAPYNAPCNTKDASCSRTQTQELTLAEPLIGEALIGPPCDSHDVRRWILSIIPTGVKRLGEIL</sequence>
<gene>
    <name evidence="1" type="ORF">PECUL_23A022696</name>
</gene>
<name>A0AAD1WKZ6_PELCU</name>
<proteinExistence type="predicted"/>
<evidence type="ECO:0000313" key="2">
    <source>
        <dbReference type="Proteomes" id="UP001295444"/>
    </source>
</evidence>
<dbReference type="EMBL" id="OW240919">
    <property type="protein sequence ID" value="CAH2312472.1"/>
    <property type="molecule type" value="Genomic_DNA"/>
</dbReference>
<accession>A0AAD1WKZ6</accession>